<sequence>MDRLAEIVRDFPRTYTVTETDAAGDEQTREEPRYGVTVIDLGGHPDEVVRVIRERAGRMSVLAPTAANVGIHVYSFGTPEAINRVASAVEDEDVGAYWRGFPVSPDIGIVSWSPSNPVQLVIADVPHDASSWHHLLEEGGTWYWVEAEEEEKKHGSTP</sequence>
<protein>
    <submittedName>
        <fullName evidence="1">Uncharacterized protein</fullName>
    </submittedName>
</protein>
<dbReference type="AlphaFoldDB" id="A0A0F9PY81"/>
<organism evidence="1">
    <name type="scientific">marine sediment metagenome</name>
    <dbReference type="NCBI Taxonomy" id="412755"/>
    <lineage>
        <taxon>unclassified sequences</taxon>
        <taxon>metagenomes</taxon>
        <taxon>ecological metagenomes</taxon>
    </lineage>
</organism>
<dbReference type="EMBL" id="LAZR01002465">
    <property type="protein sequence ID" value="KKN29697.1"/>
    <property type="molecule type" value="Genomic_DNA"/>
</dbReference>
<name>A0A0F9PY81_9ZZZZ</name>
<gene>
    <name evidence="1" type="ORF">LCGC14_0841440</name>
</gene>
<reference evidence="1" key="1">
    <citation type="journal article" date="2015" name="Nature">
        <title>Complex archaea that bridge the gap between prokaryotes and eukaryotes.</title>
        <authorList>
            <person name="Spang A."/>
            <person name="Saw J.H."/>
            <person name="Jorgensen S.L."/>
            <person name="Zaremba-Niedzwiedzka K."/>
            <person name="Martijn J."/>
            <person name="Lind A.E."/>
            <person name="van Eijk R."/>
            <person name="Schleper C."/>
            <person name="Guy L."/>
            <person name="Ettema T.J."/>
        </authorList>
    </citation>
    <scope>NUCLEOTIDE SEQUENCE</scope>
</reference>
<evidence type="ECO:0000313" key="1">
    <source>
        <dbReference type="EMBL" id="KKN29697.1"/>
    </source>
</evidence>
<accession>A0A0F9PY81</accession>
<proteinExistence type="predicted"/>
<comment type="caution">
    <text evidence="1">The sequence shown here is derived from an EMBL/GenBank/DDBJ whole genome shotgun (WGS) entry which is preliminary data.</text>
</comment>